<evidence type="ECO:0000313" key="3">
    <source>
        <dbReference type="Proteomes" id="UP000427769"/>
    </source>
</evidence>
<dbReference type="EMBL" id="AP021875">
    <property type="protein sequence ID" value="BBO74767.1"/>
    <property type="molecule type" value="Genomic_DNA"/>
</dbReference>
<sequence length="201" mass="22697">MTQQINLYQPELFEKRVPFSATRMVWALAAVLFLVAAAGVVCHLRLSGLTSDLGRLQERQDAAIRQIDDYKDRYPPRSPDPDLLNKVEEMANVRQAKLMLLQLLTGSQLGNRIGLSEHLVGLARQDLSTVWLRRIHLSAGGDQLLLEGSSTRAADIPLYLQRLTEQEIFAGREFERLQLNRDEKAGTIVDFLLQTTREDAS</sequence>
<evidence type="ECO:0000313" key="2">
    <source>
        <dbReference type="EMBL" id="BBO74767.1"/>
    </source>
</evidence>
<accession>A0A5K7ZF78</accession>
<dbReference type="AlphaFoldDB" id="A0A5K7ZF78"/>
<gene>
    <name evidence="2" type="primary">mshI2</name>
    <name evidence="2" type="ORF">DSCW_21840</name>
</gene>
<keyword evidence="1" id="KW-1133">Transmembrane helix</keyword>
<keyword evidence="1" id="KW-0812">Transmembrane</keyword>
<dbReference type="KEGG" id="dwd:DSCW_21840"/>
<reference evidence="2 3" key="1">
    <citation type="submission" date="2019-11" db="EMBL/GenBank/DDBJ databases">
        <title>Comparative genomics of hydrocarbon-degrading Desulfosarcina strains.</title>
        <authorList>
            <person name="Watanabe M."/>
            <person name="Kojima H."/>
            <person name="Fukui M."/>
        </authorList>
    </citation>
    <scope>NUCLEOTIDE SEQUENCE [LARGE SCALE GENOMIC DNA]</scope>
    <source>
        <strain evidence="2 3">PP31</strain>
    </source>
</reference>
<dbReference type="OrthoDB" id="5405677at2"/>
<keyword evidence="1" id="KW-0472">Membrane</keyword>
<feature type="transmembrane region" description="Helical" evidence="1">
    <location>
        <begin position="24"/>
        <end position="46"/>
    </location>
</feature>
<evidence type="ECO:0000256" key="1">
    <source>
        <dbReference type="SAM" id="Phobius"/>
    </source>
</evidence>
<dbReference type="Proteomes" id="UP000427769">
    <property type="component" value="Chromosome"/>
</dbReference>
<name>A0A5K7ZF78_9BACT</name>
<dbReference type="RefSeq" id="WP_155303752.1">
    <property type="nucleotide sequence ID" value="NZ_AP021875.1"/>
</dbReference>
<keyword evidence="3" id="KW-1185">Reference proteome</keyword>
<protein>
    <submittedName>
        <fullName evidence="2">MSHA biogenesis protein MshI2</fullName>
    </submittedName>
</protein>
<organism evidence="2 3">
    <name type="scientific">Desulfosarcina widdelii</name>
    <dbReference type="NCBI Taxonomy" id="947919"/>
    <lineage>
        <taxon>Bacteria</taxon>
        <taxon>Pseudomonadati</taxon>
        <taxon>Thermodesulfobacteriota</taxon>
        <taxon>Desulfobacteria</taxon>
        <taxon>Desulfobacterales</taxon>
        <taxon>Desulfosarcinaceae</taxon>
        <taxon>Desulfosarcina</taxon>
    </lineage>
</organism>
<proteinExistence type="predicted"/>